<dbReference type="Proteomes" id="UP001165586">
    <property type="component" value="Unassembled WGS sequence"/>
</dbReference>
<sequence length="828" mass="89159">MTSDDTLRLRWQSPAAEWVEGIPLGNGRTGAMLLGDPARTRLQLNDSSAWSGTPDRPAAALDALLAGGAGPERLGEVRAAIDAGDYRTAEELLYSFEGPWSQEFLPFADLELTTTAPVDAAGYTRELDLDRAVATETWGVPGARVRRTTWATAVDGVVVMQLESDAPGRLDLRLALTSPLRVDRTRANGNTIALGLRIPVDGAPLHEESVEQPLLYDDAISRSGDYDAYGAIAVTVSTDGTVRSADVGDSAELRITGARRLLLVVGTDTTARSWWNGVDPAESRAGGRDALIDSVVDLAERARSRPAGQLLGDHESDVARLLGASTTRIGPRRGGSFDVATDILRGDDDALVATVLHEFGRYLLVSSSRPGSPPANLQGIWNDELRPPWSSNYTININTQMNYWAAEPTALAECHEPLLRLIDRLQQTGSDVAARLYGARGWVAHHNTDPWGWALPVGAGHGNPSWAIWMMGGLWLTDQVWQHWNYTRDRAYLAEQAWPILSQAAEFALDWLVDDGSGGLRTVPSTSPENLFRGPDGHPESLAQSSTMDMVLIGTLFIRVRRLAAELGLDHPVLGEIAAALPRLVPFAAASGGWLREWGEDLTEVDPDHRHMSQMVTVYPLGAIDSGSPGLAAAAKATLDRRGNGAMGWSWAWKIALRARLGDGETARELLREASAPFERDHRRLAPVDGSEWGGLLPNLFSTHPPFQLDGNYGFTAGIREMLVGTAEGDLRLLPALPAAWREGAVTGARVPGALAVDLRWQGGAPVEVVVRRLAPDAPRAVVVVFGATRAHLDLVDDATRLDCSVFDVDVDVAVEGAVEGAERAGAR</sequence>
<accession>A0ABT2H5W3</accession>
<evidence type="ECO:0000259" key="2">
    <source>
        <dbReference type="Pfam" id="PF21307"/>
    </source>
</evidence>
<dbReference type="InterPro" id="IPR012341">
    <property type="entry name" value="6hp_glycosidase-like_sf"/>
</dbReference>
<evidence type="ECO:0000313" key="5">
    <source>
        <dbReference type="Proteomes" id="UP001165586"/>
    </source>
</evidence>
<feature type="domain" description="Glycosyl hydrolase family 95 N-terminal" evidence="1">
    <location>
        <begin position="9"/>
        <end position="272"/>
    </location>
</feature>
<name>A0ABT2H5W3_9MICO</name>
<dbReference type="SUPFAM" id="SSF48208">
    <property type="entry name" value="Six-hairpin glycosidases"/>
    <property type="match status" value="1"/>
</dbReference>
<dbReference type="EMBL" id="JANLCJ010000006">
    <property type="protein sequence ID" value="MCS5735278.1"/>
    <property type="molecule type" value="Genomic_DNA"/>
</dbReference>
<organism evidence="4 5">
    <name type="scientific">Herbiconiux daphne</name>
    <dbReference type="NCBI Taxonomy" id="2970914"/>
    <lineage>
        <taxon>Bacteria</taxon>
        <taxon>Bacillati</taxon>
        <taxon>Actinomycetota</taxon>
        <taxon>Actinomycetes</taxon>
        <taxon>Micrococcales</taxon>
        <taxon>Microbacteriaceae</taxon>
        <taxon>Herbiconiux</taxon>
    </lineage>
</organism>
<dbReference type="InterPro" id="IPR016518">
    <property type="entry name" value="Alpha-L-fucosidase"/>
</dbReference>
<dbReference type="RefSeq" id="WP_259540206.1">
    <property type="nucleotide sequence ID" value="NZ_JANLCJ010000006.1"/>
</dbReference>
<evidence type="ECO:0000259" key="1">
    <source>
        <dbReference type="Pfam" id="PF14498"/>
    </source>
</evidence>
<feature type="domain" description="Alpha fucosidase A-like C-terminal" evidence="2">
    <location>
        <begin position="728"/>
        <end position="772"/>
    </location>
</feature>
<dbReference type="InterPro" id="IPR049053">
    <property type="entry name" value="AFCA-like_C"/>
</dbReference>
<dbReference type="InterPro" id="IPR027414">
    <property type="entry name" value="GH95_N_dom"/>
</dbReference>
<gene>
    <name evidence="4" type="ORF">N1032_16135</name>
</gene>
<dbReference type="Pfam" id="PF14498">
    <property type="entry name" value="Glyco_hyd_65N_2"/>
    <property type="match status" value="1"/>
</dbReference>
<feature type="domain" description="Glycosyl hydrolase family 95 catalytic" evidence="3">
    <location>
        <begin position="344"/>
        <end position="723"/>
    </location>
</feature>
<protein>
    <submittedName>
        <fullName evidence="4">Glycoside hydrolase family 95 protein</fullName>
    </submittedName>
</protein>
<comment type="caution">
    <text evidence="4">The sequence shown here is derived from an EMBL/GenBank/DDBJ whole genome shotgun (WGS) entry which is preliminary data.</text>
</comment>
<dbReference type="GO" id="GO:0016787">
    <property type="term" value="F:hydrolase activity"/>
    <property type="evidence" value="ECO:0007669"/>
    <property type="project" value="UniProtKB-KW"/>
</dbReference>
<dbReference type="InterPro" id="IPR054363">
    <property type="entry name" value="GH95_cat"/>
</dbReference>
<proteinExistence type="predicted"/>
<dbReference type="PIRSF" id="PIRSF007663">
    <property type="entry name" value="UCP007663"/>
    <property type="match status" value="1"/>
</dbReference>
<evidence type="ECO:0000313" key="4">
    <source>
        <dbReference type="EMBL" id="MCS5735278.1"/>
    </source>
</evidence>
<keyword evidence="4" id="KW-0378">Hydrolase</keyword>
<dbReference type="Pfam" id="PF21307">
    <property type="entry name" value="Glyco_hydro_95_C"/>
    <property type="match status" value="1"/>
</dbReference>
<dbReference type="PANTHER" id="PTHR31084">
    <property type="entry name" value="ALPHA-L-FUCOSIDASE 2"/>
    <property type="match status" value="1"/>
</dbReference>
<dbReference type="InterPro" id="IPR008928">
    <property type="entry name" value="6-hairpin_glycosidase_sf"/>
</dbReference>
<dbReference type="Pfam" id="PF22124">
    <property type="entry name" value="Glyco_hydro_95_cat"/>
    <property type="match status" value="1"/>
</dbReference>
<dbReference type="Gene3D" id="1.50.10.10">
    <property type="match status" value="1"/>
</dbReference>
<keyword evidence="5" id="KW-1185">Reference proteome</keyword>
<dbReference type="PANTHER" id="PTHR31084:SF0">
    <property type="entry name" value="ALPHA-L-FUCOSIDASE 2"/>
    <property type="match status" value="1"/>
</dbReference>
<evidence type="ECO:0000259" key="3">
    <source>
        <dbReference type="Pfam" id="PF22124"/>
    </source>
</evidence>
<reference evidence="4" key="1">
    <citation type="submission" date="2022-08" db="EMBL/GenBank/DDBJ databases">
        <authorList>
            <person name="Deng Y."/>
            <person name="Han X.-F."/>
            <person name="Zhang Y.-Q."/>
        </authorList>
    </citation>
    <scope>NUCLEOTIDE SEQUENCE</scope>
    <source>
        <strain evidence="4">CPCC 203386</strain>
    </source>
</reference>